<dbReference type="Pfam" id="PF13621">
    <property type="entry name" value="Cupin_8"/>
    <property type="match status" value="1"/>
</dbReference>
<dbReference type="OrthoDB" id="5876800at2759"/>
<keyword evidence="5" id="KW-0479">Metal-binding</keyword>
<keyword evidence="10" id="KW-0408">Iron</keyword>
<organism evidence="17 18">
    <name type="scientific">Malassezia globosa (strain ATCC MYA-4612 / CBS 7966)</name>
    <name type="common">Dandruff-associated fungus</name>
    <dbReference type="NCBI Taxonomy" id="425265"/>
    <lineage>
        <taxon>Eukaryota</taxon>
        <taxon>Fungi</taxon>
        <taxon>Dikarya</taxon>
        <taxon>Basidiomycota</taxon>
        <taxon>Ustilaginomycotina</taxon>
        <taxon>Malasseziomycetes</taxon>
        <taxon>Malasseziales</taxon>
        <taxon>Malasseziaceae</taxon>
        <taxon>Malassezia</taxon>
    </lineage>
</organism>
<protein>
    <recommendedName>
        <fullName evidence="4">[histone H3]-dimethyl-L-lysine(36) demethylase</fullName>
        <ecNumber evidence="4">1.14.11.27</ecNumber>
    </recommendedName>
    <alternativeName>
        <fullName evidence="14">[Histone-H3]-lysine-36 demethylase 1</fullName>
    </alternativeName>
</protein>
<name>A8Q9E4_MALGO</name>
<evidence type="ECO:0000256" key="10">
    <source>
        <dbReference type="ARBA" id="ARBA00023004"/>
    </source>
</evidence>
<dbReference type="OMA" id="FCISHIK"/>
<proteinExistence type="inferred from homology"/>
<keyword evidence="9" id="KW-0560">Oxidoreductase</keyword>
<evidence type="ECO:0000259" key="16">
    <source>
        <dbReference type="PROSITE" id="PS51184"/>
    </source>
</evidence>
<comment type="catalytic activity">
    <reaction evidence="15">
        <text>N(6),N(6)-dimethyl-L-lysyl(36)-[histone H3] + 2 2-oxoglutarate + 2 O2 = L-lysyl(36)-[histone H3] + 2 formaldehyde + 2 succinate + 2 CO2</text>
        <dbReference type="Rhea" id="RHEA:42032"/>
        <dbReference type="Rhea" id="RHEA-COMP:9785"/>
        <dbReference type="Rhea" id="RHEA-COMP:9787"/>
        <dbReference type="ChEBI" id="CHEBI:15379"/>
        <dbReference type="ChEBI" id="CHEBI:16526"/>
        <dbReference type="ChEBI" id="CHEBI:16810"/>
        <dbReference type="ChEBI" id="CHEBI:16842"/>
        <dbReference type="ChEBI" id="CHEBI:29969"/>
        <dbReference type="ChEBI" id="CHEBI:30031"/>
        <dbReference type="ChEBI" id="CHEBI:61976"/>
        <dbReference type="EC" id="1.14.11.27"/>
    </reaction>
</comment>
<dbReference type="GeneID" id="5853738"/>
<dbReference type="GO" id="GO:0046872">
    <property type="term" value="F:metal ion binding"/>
    <property type="evidence" value="ECO:0007669"/>
    <property type="project" value="UniProtKB-KW"/>
</dbReference>
<evidence type="ECO:0000256" key="1">
    <source>
        <dbReference type="ARBA" id="ARBA00001954"/>
    </source>
</evidence>
<dbReference type="Pfam" id="PF17811">
    <property type="entry name" value="JHD"/>
    <property type="match status" value="1"/>
</dbReference>
<dbReference type="PROSITE" id="PS51184">
    <property type="entry name" value="JMJC"/>
    <property type="match status" value="1"/>
</dbReference>
<keyword evidence="18" id="KW-1185">Reference proteome</keyword>
<evidence type="ECO:0000256" key="9">
    <source>
        <dbReference type="ARBA" id="ARBA00023002"/>
    </source>
</evidence>
<dbReference type="STRING" id="425265.A8Q9E4"/>
<dbReference type="SUPFAM" id="SSF51197">
    <property type="entry name" value="Clavaminate synthase-like"/>
    <property type="match status" value="1"/>
</dbReference>
<keyword evidence="8" id="KW-0223">Dioxygenase</keyword>
<evidence type="ECO:0000256" key="6">
    <source>
        <dbReference type="ARBA" id="ARBA00022833"/>
    </source>
</evidence>
<keyword evidence="13" id="KW-0539">Nucleus</keyword>
<sequence length="312" mass="36229">MWADYFETPASKREKLLNVISLEITGTPLQAMVEAPLMVRENDWVERDWPLNRRPCHEDANKWPKVQRYVLMGVQGAFTDFHIDFAATLVYYHVVWGHKRFLFAPPTSANLAAYRAWTSSARQESEWLGYALQNLTRVDIHTGETMLIPAGWIHAVSTLEDTLVIGGNFLTDYQVSMHWRIEEMEVATHVPRKFRFPHLMRLAWYVAHGWYERLESVVEDEDHQKDVHDHKHTSNACAMVLTPRVIDGIQQLCKRLGAEIHKLETQAPSSKAYKAAHEAVPRDVVKDPKALLEALRAQLEARTTMRKRRRRR</sequence>
<evidence type="ECO:0000256" key="8">
    <source>
        <dbReference type="ARBA" id="ARBA00022964"/>
    </source>
</evidence>
<evidence type="ECO:0000256" key="13">
    <source>
        <dbReference type="ARBA" id="ARBA00023242"/>
    </source>
</evidence>
<evidence type="ECO:0000313" key="17">
    <source>
        <dbReference type="EMBL" id="EDP42217.1"/>
    </source>
</evidence>
<dbReference type="VEuPathDB" id="FungiDB:MGL_3466"/>
<dbReference type="AlphaFoldDB" id="A8Q9E4"/>
<dbReference type="KEGG" id="mgl:MGL_3466"/>
<dbReference type="GO" id="GO:0005634">
    <property type="term" value="C:nucleus"/>
    <property type="evidence" value="ECO:0007669"/>
    <property type="project" value="UniProtKB-SubCell"/>
</dbReference>
<evidence type="ECO:0000256" key="14">
    <source>
        <dbReference type="ARBA" id="ARBA00031083"/>
    </source>
</evidence>
<evidence type="ECO:0000256" key="15">
    <source>
        <dbReference type="ARBA" id="ARBA00047915"/>
    </source>
</evidence>
<dbReference type="InterPro" id="IPR041667">
    <property type="entry name" value="Cupin_8"/>
</dbReference>
<dbReference type="GO" id="GO:0140680">
    <property type="term" value="F:histone H3K36me/H3K36me2 demethylase activity"/>
    <property type="evidence" value="ECO:0007669"/>
    <property type="project" value="UniProtKB-EC"/>
</dbReference>
<evidence type="ECO:0000256" key="2">
    <source>
        <dbReference type="ARBA" id="ARBA00004123"/>
    </source>
</evidence>
<reference evidence="17 18" key="1">
    <citation type="journal article" date="2007" name="Proc. Natl. Acad. Sci. U.S.A.">
        <title>Dandruff-associated Malassezia genomes reveal convergent and divergent virulence traits shared with plant and human fungal pathogens.</title>
        <authorList>
            <person name="Xu J."/>
            <person name="Saunders C.W."/>
            <person name="Hu P."/>
            <person name="Grant R.A."/>
            <person name="Boekhout T."/>
            <person name="Kuramae E.E."/>
            <person name="Kronstad J.W."/>
            <person name="Deangelis Y.M."/>
            <person name="Reeder N.L."/>
            <person name="Johnstone K.R."/>
            <person name="Leland M."/>
            <person name="Fieno A.M."/>
            <person name="Begley W.M."/>
            <person name="Sun Y."/>
            <person name="Lacey M.P."/>
            <person name="Chaudhary T."/>
            <person name="Keough T."/>
            <person name="Chu L."/>
            <person name="Sears R."/>
            <person name="Yuan B."/>
            <person name="Dawson T.L.Jr."/>
        </authorList>
    </citation>
    <scope>NUCLEOTIDE SEQUENCE [LARGE SCALE GENOMIC DNA]</scope>
    <source>
        <strain evidence="18">ATCC MYA-4612 / CBS 7966</strain>
    </source>
</reference>
<keyword evidence="6" id="KW-0862">Zinc</keyword>
<evidence type="ECO:0000256" key="3">
    <source>
        <dbReference type="ARBA" id="ARBA00008037"/>
    </source>
</evidence>
<evidence type="ECO:0000256" key="12">
    <source>
        <dbReference type="ARBA" id="ARBA00023163"/>
    </source>
</evidence>
<comment type="caution">
    <text evidence="17">The sequence shown here is derived from an EMBL/GenBank/DDBJ whole genome shotgun (WGS) entry which is preliminary data.</text>
</comment>
<keyword evidence="7" id="KW-0156">Chromatin regulator</keyword>
<dbReference type="PANTHER" id="PTHR23123">
    <property type="entry name" value="PHD/F-BOX CONTAINING PROTEIN"/>
    <property type="match status" value="1"/>
</dbReference>
<accession>A8Q9E4</accession>
<keyword evidence="12" id="KW-0804">Transcription</keyword>
<dbReference type="InParanoid" id="A8Q9E4"/>
<dbReference type="InterPro" id="IPR003347">
    <property type="entry name" value="JmjC_dom"/>
</dbReference>
<evidence type="ECO:0000256" key="11">
    <source>
        <dbReference type="ARBA" id="ARBA00023015"/>
    </source>
</evidence>
<comment type="subcellular location">
    <subcellularLocation>
        <location evidence="2">Nucleus</location>
    </subcellularLocation>
</comment>
<evidence type="ECO:0000313" key="18">
    <source>
        <dbReference type="Proteomes" id="UP000008837"/>
    </source>
</evidence>
<comment type="cofactor">
    <cofactor evidence="1">
        <name>Fe(2+)</name>
        <dbReference type="ChEBI" id="CHEBI:29033"/>
    </cofactor>
</comment>
<dbReference type="Proteomes" id="UP000008837">
    <property type="component" value="Unassembled WGS sequence"/>
</dbReference>
<evidence type="ECO:0000256" key="5">
    <source>
        <dbReference type="ARBA" id="ARBA00022723"/>
    </source>
</evidence>
<feature type="domain" description="JmjC" evidence="16">
    <location>
        <begin position="24"/>
        <end position="186"/>
    </location>
</feature>
<gene>
    <name evidence="17" type="ORF">MGL_3466</name>
</gene>
<dbReference type="Gene3D" id="2.60.120.650">
    <property type="entry name" value="Cupin"/>
    <property type="match status" value="1"/>
</dbReference>
<dbReference type="EMBL" id="AAYY01000013">
    <property type="protein sequence ID" value="EDP42217.1"/>
    <property type="molecule type" value="Genomic_DNA"/>
</dbReference>
<dbReference type="InterPro" id="IPR050690">
    <property type="entry name" value="JHDM1_Histone_Demethylase"/>
</dbReference>
<dbReference type="InterPro" id="IPR041070">
    <property type="entry name" value="JHD"/>
</dbReference>
<evidence type="ECO:0000256" key="7">
    <source>
        <dbReference type="ARBA" id="ARBA00022853"/>
    </source>
</evidence>
<keyword evidence="11" id="KW-0805">Transcription regulation</keyword>
<comment type="similarity">
    <text evidence="3">Belongs to the JHDM1 histone demethylase family.</text>
</comment>
<dbReference type="SMART" id="SM00558">
    <property type="entry name" value="JmjC"/>
    <property type="match status" value="1"/>
</dbReference>
<dbReference type="EC" id="1.14.11.27" evidence="4"/>
<dbReference type="RefSeq" id="XP_001729431.1">
    <property type="nucleotide sequence ID" value="XM_001729379.1"/>
</dbReference>
<evidence type="ECO:0000256" key="4">
    <source>
        <dbReference type="ARBA" id="ARBA00013246"/>
    </source>
</evidence>